<dbReference type="GO" id="GO:0000149">
    <property type="term" value="F:SNARE binding"/>
    <property type="evidence" value="ECO:0007669"/>
    <property type="project" value="TreeGrafter"/>
</dbReference>
<dbReference type="SUPFAM" id="SSF47661">
    <property type="entry name" value="t-snare proteins"/>
    <property type="match status" value="1"/>
</dbReference>
<dbReference type="InterPro" id="IPR006012">
    <property type="entry name" value="Syntaxin/epimorphin_CS"/>
</dbReference>
<dbReference type="Pfam" id="PF05739">
    <property type="entry name" value="SNARE"/>
    <property type="match status" value="1"/>
</dbReference>
<organism evidence="5 6">
    <name type="scientific">Mixia osmundae (strain CBS 9802 / IAM 14324 / JCM 22182 / KY 12970)</name>
    <dbReference type="NCBI Taxonomy" id="764103"/>
    <lineage>
        <taxon>Eukaryota</taxon>
        <taxon>Fungi</taxon>
        <taxon>Dikarya</taxon>
        <taxon>Basidiomycota</taxon>
        <taxon>Pucciniomycotina</taxon>
        <taxon>Mixiomycetes</taxon>
        <taxon>Mixiales</taxon>
        <taxon>Mixiaceae</taxon>
        <taxon>Mixia</taxon>
    </lineage>
</organism>
<dbReference type="GO" id="GO:0012505">
    <property type="term" value="C:endomembrane system"/>
    <property type="evidence" value="ECO:0007669"/>
    <property type="project" value="TreeGrafter"/>
</dbReference>
<feature type="compositionally biased region" description="Polar residues" evidence="2">
    <location>
        <begin position="10"/>
        <end position="19"/>
    </location>
</feature>
<dbReference type="Gene3D" id="1.20.58.70">
    <property type="match status" value="1"/>
</dbReference>
<keyword evidence="3" id="KW-0812">Transmembrane</keyword>
<dbReference type="InterPro" id="IPR000727">
    <property type="entry name" value="T_SNARE_dom"/>
</dbReference>
<dbReference type="eggNOG" id="KOG0811">
    <property type="taxonomic scope" value="Eukaryota"/>
</dbReference>
<sequence>MSFNDLERGQTGQRSTNNFSHDDDSETSNAFRSLANKLSLQIFKITSNVTGINKLVELLGSTRDTSDLRTKLHDLTEVTRDLVKGSTDELKLLTSWTPESRHQKLEQAKISRDFQSAMLSFQRIQRASAEKQRQFVDRARAVASERTVAAQEDEYRDENDRTSVELQTQRLVTQQAIPESELGFQEALIEEREGEIREIESGIHELNEIFRDLGTIVHEQQSMIDNIESNVISIANSTEGASEELVQAHQYQRNAGRRKLCLLVIFIVVVAIVLLAILS</sequence>
<reference evidence="5 6" key="1">
    <citation type="journal article" date="2011" name="J. Gen. Appl. Microbiol.">
        <title>Draft genome sequencing of the enigmatic basidiomycete Mixia osmundae.</title>
        <authorList>
            <person name="Nishida H."/>
            <person name="Nagatsuka Y."/>
            <person name="Sugiyama J."/>
        </authorList>
    </citation>
    <scope>NUCLEOTIDE SEQUENCE [LARGE SCALE GENOMIC DNA]</scope>
    <source>
        <strain evidence="6">CBS 9802 / IAM 14324 / JCM 22182 / KY 12970</strain>
    </source>
</reference>
<keyword evidence="3" id="KW-0472">Membrane</keyword>
<dbReference type="STRING" id="764103.G7E954"/>
<gene>
    <name evidence="5" type="primary">Mo05865</name>
    <name evidence="5" type="ORF">E5Q_05865</name>
</gene>
<evidence type="ECO:0000256" key="3">
    <source>
        <dbReference type="SAM" id="Phobius"/>
    </source>
</evidence>
<reference evidence="5 6" key="2">
    <citation type="journal article" date="2012" name="Open Biol.">
        <title>Characteristics of nucleosomes and linker DNA regions on the genome of the basidiomycete Mixia osmundae revealed by mono- and dinucleosome mapping.</title>
        <authorList>
            <person name="Nishida H."/>
            <person name="Kondo S."/>
            <person name="Matsumoto T."/>
            <person name="Suzuki Y."/>
            <person name="Yoshikawa H."/>
            <person name="Taylor T.D."/>
            <person name="Sugiyama J."/>
        </authorList>
    </citation>
    <scope>NUCLEOTIDE SEQUENCE [LARGE SCALE GENOMIC DNA]</scope>
    <source>
        <strain evidence="6">CBS 9802 / IAM 14324 / JCM 22182 / KY 12970</strain>
    </source>
</reference>
<dbReference type="GO" id="GO:0048278">
    <property type="term" value="P:vesicle docking"/>
    <property type="evidence" value="ECO:0007669"/>
    <property type="project" value="TreeGrafter"/>
</dbReference>
<dbReference type="FunCoup" id="G7E954">
    <property type="interactions" value="228"/>
</dbReference>
<comment type="caution">
    <text evidence="5">The sequence shown here is derived from an EMBL/GenBank/DDBJ whole genome shotgun (WGS) entry which is preliminary data.</text>
</comment>
<dbReference type="HOGENOM" id="CLU_059257_2_0_1"/>
<feature type="domain" description="T-SNARE coiled-coil homology" evidence="4">
    <location>
        <begin position="186"/>
        <end position="248"/>
    </location>
</feature>
<dbReference type="InterPro" id="IPR006011">
    <property type="entry name" value="Syntaxin_N"/>
</dbReference>
<dbReference type="InParanoid" id="G7E954"/>
<evidence type="ECO:0000259" key="4">
    <source>
        <dbReference type="PROSITE" id="PS50192"/>
    </source>
</evidence>
<protein>
    <recommendedName>
        <fullName evidence="4">t-SNARE coiled-coil homology domain-containing protein</fullName>
    </recommendedName>
</protein>
<feature type="transmembrane region" description="Helical" evidence="3">
    <location>
        <begin position="260"/>
        <end position="278"/>
    </location>
</feature>
<dbReference type="InterPro" id="IPR045242">
    <property type="entry name" value="Syntaxin"/>
</dbReference>
<keyword evidence="3" id="KW-1133">Transmembrane helix</keyword>
<dbReference type="GO" id="GO:0031201">
    <property type="term" value="C:SNARE complex"/>
    <property type="evidence" value="ECO:0007669"/>
    <property type="project" value="TreeGrafter"/>
</dbReference>
<dbReference type="PANTHER" id="PTHR19957">
    <property type="entry name" value="SYNTAXIN"/>
    <property type="match status" value="1"/>
</dbReference>
<dbReference type="EMBL" id="BABT02000220">
    <property type="protein sequence ID" value="GAA99173.1"/>
    <property type="molecule type" value="Genomic_DNA"/>
</dbReference>
<name>G7E954_MIXOS</name>
<dbReference type="Proteomes" id="UP000009131">
    <property type="component" value="Unassembled WGS sequence"/>
</dbReference>
<dbReference type="GO" id="GO:0006896">
    <property type="term" value="P:Golgi to vacuole transport"/>
    <property type="evidence" value="ECO:0007669"/>
    <property type="project" value="TreeGrafter"/>
</dbReference>
<dbReference type="GO" id="GO:0006906">
    <property type="term" value="P:vesicle fusion"/>
    <property type="evidence" value="ECO:0007669"/>
    <property type="project" value="TreeGrafter"/>
</dbReference>
<proteinExistence type="inferred from homology"/>
<dbReference type="PROSITE" id="PS00914">
    <property type="entry name" value="SYNTAXIN"/>
    <property type="match status" value="1"/>
</dbReference>
<evidence type="ECO:0000256" key="2">
    <source>
        <dbReference type="SAM" id="MobiDB-lite"/>
    </source>
</evidence>
<dbReference type="InterPro" id="IPR010989">
    <property type="entry name" value="SNARE"/>
</dbReference>
<dbReference type="CDD" id="cd15840">
    <property type="entry name" value="SNARE_Qa"/>
    <property type="match status" value="1"/>
</dbReference>
<evidence type="ECO:0000313" key="6">
    <source>
        <dbReference type="Proteomes" id="UP000009131"/>
    </source>
</evidence>
<dbReference type="OMA" id="LMTYTKQ"/>
<keyword evidence="6" id="KW-1185">Reference proteome</keyword>
<dbReference type="Pfam" id="PF14523">
    <property type="entry name" value="Syntaxin_2"/>
    <property type="match status" value="1"/>
</dbReference>
<dbReference type="OrthoDB" id="364348at2759"/>
<dbReference type="SMART" id="SM00397">
    <property type="entry name" value="t_SNARE"/>
    <property type="match status" value="1"/>
</dbReference>
<dbReference type="PROSITE" id="PS50192">
    <property type="entry name" value="T_SNARE"/>
    <property type="match status" value="1"/>
</dbReference>
<accession>G7E954</accession>
<dbReference type="Gene3D" id="1.20.5.110">
    <property type="match status" value="1"/>
</dbReference>
<dbReference type="PANTHER" id="PTHR19957:SF38">
    <property type="entry name" value="LD27581P"/>
    <property type="match status" value="1"/>
</dbReference>
<dbReference type="GO" id="GO:0005484">
    <property type="term" value="F:SNAP receptor activity"/>
    <property type="evidence" value="ECO:0007669"/>
    <property type="project" value="InterPro"/>
</dbReference>
<evidence type="ECO:0000313" key="5">
    <source>
        <dbReference type="EMBL" id="GAA99173.1"/>
    </source>
</evidence>
<comment type="similarity">
    <text evidence="1">Belongs to the syntaxin family.</text>
</comment>
<dbReference type="GO" id="GO:0006886">
    <property type="term" value="P:intracellular protein transport"/>
    <property type="evidence" value="ECO:0007669"/>
    <property type="project" value="InterPro"/>
</dbReference>
<dbReference type="FunFam" id="1.20.5.110:FF:000059">
    <property type="entry name" value="Related to syntaxin 12"/>
    <property type="match status" value="1"/>
</dbReference>
<dbReference type="RefSeq" id="XP_014568419.1">
    <property type="nucleotide sequence ID" value="XM_014712933.1"/>
</dbReference>
<evidence type="ECO:0000256" key="1">
    <source>
        <dbReference type="ARBA" id="ARBA00009063"/>
    </source>
</evidence>
<dbReference type="AlphaFoldDB" id="G7E954"/>
<feature type="region of interest" description="Disordered" evidence="2">
    <location>
        <begin position="1"/>
        <end position="27"/>
    </location>
</feature>